<evidence type="ECO:0000313" key="3">
    <source>
        <dbReference type="Proteomes" id="UP000036947"/>
    </source>
</evidence>
<feature type="region of interest" description="Disordered" evidence="1">
    <location>
        <begin position="1"/>
        <end position="61"/>
    </location>
</feature>
<feature type="compositionally biased region" description="Polar residues" evidence="1">
    <location>
        <begin position="714"/>
        <end position="728"/>
    </location>
</feature>
<proteinExistence type="predicted"/>
<comment type="caution">
    <text evidence="2">The sequence shown here is derived from an EMBL/GenBank/DDBJ whole genome shotgun (WGS) entry which is preliminary data.</text>
</comment>
<feature type="compositionally biased region" description="Basic and acidic residues" evidence="1">
    <location>
        <begin position="503"/>
        <end position="539"/>
    </location>
</feature>
<feature type="compositionally biased region" description="Basic residues" evidence="1">
    <location>
        <begin position="358"/>
        <end position="372"/>
    </location>
</feature>
<dbReference type="AlphaFoldDB" id="A0A0L0NIK8"/>
<feature type="compositionally biased region" description="Low complexity" evidence="1">
    <location>
        <begin position="1"/>
        <end position="20"/>
    </location>
</feature>
<feature type="compositionally biased region" description="Basic and acidic residues" evidence="1">
    <location>
        <begin position="822"/>
        <end position="832"/>
    </location>
</feature>
<feature type="region of interest" description="Disordered" evidence="1">
    <location>
        <begin position="503"/>
        <end position="832"/>
    </location>
</feature>
<dbReference type="GO" id="GO:0070941">
    <property type="term" value="P:eisosome assembly"/>
    <property type="evidence" value="ECO:0007669"/>
    <property type="project" value="TreeGrafter"/>
</dbReference>
<dbReference type="PANTHER" id="PTHR28298">
    <property type="entry name" value="EISOSOME PROTEIN 1"/>
    <property type="match status" value="1"/>
</dbReference>
<dbReference type="EMBL" id="LFRF01000003">
    <property type="protein sequence ID" value="KND93550.1"/>
    <property type="molecule type" value="Genomic_DNA"/>
</dbReference>
<feature type="compositionally biased region" description="Low complexity" evidence="1">
    <location>
        <begin position="45"/>
        <end position="61"/>
    </location>
</feature>
<dbReference type="STRING" id="1163406.A0A0L0NIK8"/>
<feature type="compositionally biased region" description="Basic and acidic residues" evidence="1">
    <location>
        <begin position="457"/>
        <end position="469"/>
    </location>
</feature>
<organism evidence="2 3">
    <name type="scientific">Tolypocladium ophioglossoides (strain CBS 100239)</name>
    <name type="common">Snaketongue truffleclub</name>
    <name type="synonym">Elaphocordyceps ophioglossoides</name>
    <dbReference type="NCBI Taxonomy" id="1163406"/>
    <lineage>
        <taxon>Eukaryota</taxon>
        <taxon>Fungi</taxon>
        <taxon>Dikarya</taxon>
        <taxon>Ascomycota</taxon>
        <taxon>Pezizomycotina</taxon>
        <taxon>Sordariomycetes</taxon>
        <taxon>Hypocreomycetidae</taxon>
        <taxon>Hypocreales</taxon>
        <taxon>Ophiocordycipitaceae</taxon>
        <taxon>Tolypocladium</taxon>
    </lineage>
</organism>
<name>A0A0L0NIK8_TOLOC</name>
<reference evidence="2 3" key="1">
    <citation type="journal article" date="2015" name="BMC Genomics">
        <title>The genome of the truffle-parasite Tolypocladium ophioglossoides and the evolution of antifungal peptaibiotics.</title>
        <authorList>
            <person name="Quandt C.A."/>
            <person name="Bushley K.E."/>
            <person name="Spatafora J.W."/>
        </authorList>
    </citation>
    <scope>NUCLEOTIDE SEQUENCE [LARGE SCALE GENOMIC DNA]</scope>
    <source>
        <strain evidence="2 3">CBS 100239</strain>
    </source>
</reference>
<feature type="compositionally biased region" description="Basic and acidic residues" evidence="1">
    <location>
        <begin position="692"/>
        <end position="701"/>
    </location>
</feature>
<dbReference type="InterPro" id="IPR024527">
    <property type="entry name" value="Eisosome1"/>
</dbReference>
<evidence type="ECO:0000256" key="1">
    <source>
        <dbReference type="SAM" id="MobiDB-lite"/>
    </source>
</evidence>
<accession>A0A0L0NIK8</accession>
<keyword evidence="3" id="KW-1185">Reference proteome</keyword>
<feature type="compositionally biased region" description="Basic and acidic residues" evidence="1">
    <location>
        <begin position="339"/>
        <end position="348"/>
    </location>
</feature>
<evidence type="ECO:0000313" key="2">
    <source>
        <dbReference type="EMBL" id="KND93550.1"/>
    </source>
</evidence>
<feature type="compositionally biased region" description="Basic and acidic residues" evidence="1">
    <location>
        <begin position="560"/>
        <end position="617"/>
    </location>
</feature>
<gene>
    <name evidence="2" type="ORF">TOPH_01872</name>
</gene>
<feature type="compositionally biased region" description="Basic and acidic residues" evidence="1">
    <location>
        <begin position="737"/>
        <end position="770"/>
    </location>
</feature>
<feature type="compositionally biased region" description="Basic and acidic residues" evidence="1">
    <location>
        <begin position="301"/>
        <end position="310"/>
    </location>
</feature>
<sequence length="832" mass="90916">MAGALAGAKPDAAAATMAKPPAQPPAVSTAGRLKYASPRSLPSFPSSGLAPDGAAASAAASLGWSNQKPVELWKPDKTSSASAAAILAKDYKMSPAWEPAANSDGHRAAMLAVGSAGAALKSSAKMSSSHSQGTWGNSAATQAFNANRPASAEPTKLSHGSSAATQAFNTNRALSMKKAAEAPATSQLDRSLVAAKGAMSSRHRTIASQSSIGVKDAHAAEASAAASALSGATRAHRASMHAKPPLEDVGAVSVTTMTRNMFTSHPPVKPEADEQTYNERIHQSAVDMAKKMYQRQQKIVDQAKEAHAEGSEAPQPSPYLNLQDAAFKQAQERLAKLHDEHQQSREYQEYYGGSEKSPRRRFTVTNRLRRRSSGSDDMDDRQRSQKIREQMSMFSTKLSQVDKDKREKDREALLAAAQRNVKARLQGMDEKVYRETGRANPTFVSEWEVKAQQAAQSRHESRTENRGKVDIGGGKFMTQEEVDAIATKRVQPVLNVINEKAEAERERQMVLKMDEVARREEGEKQKTREREMRELERKTKGTPNRNYSVDVAFTDNYLAEQERQEEKAKKLQEKQEEKARRDEEKAEERAKKEEEKAAKAEQKRHAKEERRKSKKPEATAVSQGNGEEHAAGGEEGARDEDVHDTSNLSGFRPTVETSVESPGSAQRKTQGPTSPTSKVKGWIKNRFSRGKSAAEHGDKRRSFLGGAAMKESGANGSTASLDNRSTSMRDVAIAGKSGDDHAGHEETRATDADHHKESAGNDHETERDSHGVSPVSTPLEEERHVGDKVEEEDEARNSRMMSMAPPRPIADEVARSSSSPTRDSRFREEIDR</sequence>
<feature type="compositionally biased region" description="Polar residues" evidence="1">
    <location>
        <begin position="645"/>
        <end position="677"/>
    </location>
</feature>
<feature type="region of interest" description="Disordered" evidence="1">
    <location>
        <begin position="296"/>
        <end position="319"/>
    </location>
</feature>
<dbReference type="PANTHER" id="PTHR28298:SF1">
    <property type="entry name" value="EISOSOME PROTEIN 1"/>
    <property type="match status" value="1"/>
</dbReference>
<feature type="compositionally biased region" description="Basic and acidic residues" evidence="1">
    <location>
        <begin position="626"/>
        <end position="644"/>
    </location>
</feature>
<dbReference type="OrthoDB" id="4070583at2759"/>
<feature type="region of interest" description="Disordered" evidence="1">
    <location>
        <begin position="339"/>
        <end position="407"/>
    </location>
</feature>
<protein>
    <submittedName>
        <fullName evidence="2">Eisosome protein 1</fullName>
    </submittedName>
</protein>
<dbReference type="Pfam" id="PF12757">
    <property type="entry name" value="Eisosome1"/>
    <property type="match status" value="1"/>
</dbReference>
<feature type="compositionally biased region" description="Basic and acidic residues" evidence="1">
    <location>
        <begin position="380"/>
        <end position="389"/>
    </location>
</feature>
<feature type="region of interest" description="Disordered" evidence="1">
    <location>
        <begin position="450"/>
        <end position="475"/>
    </location>
</feature>
<dbReference type="Proteomes" id="UP000036947">
    <property type="component" value="Unassembled WGS sequence"/>
</dbReference>